<evidence type="ECO:0000313" key="8">
    <source>
        <dbReference type="RefSeq" id="XP_031567801.1"/>
    </source>
</evidence>
<dbReference type="GO" id="GO:0005886">
    <property type="term" value="C:plasma membrane"/>
    <property type="evidence" value="ECO:0007669"/>
    <property type="project" value="TreeGrafter"/>
</dbReference>
<dbReference type="GO" id="GO:0007189">
    <property type="term" value="P:adenylate cyclase-activating G protein-coupled receptor signaling pathway"/>
    <property type="evidence" value="ECO:0007669"/>
    <property type="project" value="TreeGrafter"/>
</dbReference>
<dbReference type="PANTHER" id="PTHR23112:SF47">
    <property type="entry name" value="G-PROTEIN COUPLED RECEPTOR 157"/>
    <property type="match status" value="1"/>
</dbReference>
<comment type="subcellular location">
    <subcellularLocation>
        <location evidence="1">Membrane</location>
        <topology evidence="1">Multi-pass membrane protein</topology>
    </subcellularLocation>
</comment>
<evidence type="ECO:0000256" key="1">
    <source>
        <dbReference type="ARBA" id="ARBA00004141"/>
    </source>
</evidence>
<dbReference type="InParanoid" id="A0A6P8ILH1"/>
<dbReference type="Proteomes" id="UP000515163">
    <property type="component" value="Unplaced"/>
</dbReference>
<dbReference type="KEGG" id="aten:116302605"/>
<evidence type="ECO:0000256" key="5">
    <source>
        <dbReference type="SAM" id="Phobius"/>
    </source>
</evidence>
<sequence length="338" mass="38792">MNSTNNQFAANTTTNLVLAGTTCVLSMLGTIFIIVTYAKWVTIQTASRKILLYISVSDFFLALGNFVGIFVKCEIICLVQSIVVTFSSLSSFFWTVFMAVYLYYGCSRRKVITRETLFCIFYIIGWGVPFLITAIAAWTAKLGYDADIVTSGWCWVSVELSWNEMIIWMLITGKFWEILAYFIITVMYILIKKAVRRQFREQGLLDDKEEKAKRIAEMKLIVVPLVFITLHIWGTVRFFIFEKTGPAVELPNTSWLLYLQGIGDNGQGFANFLIFCFCTEKTQEFLKSCCRKCLCRRHRKRGHKNVPKQQVITPSSSRVTIEPKVKYDPTDYDYADLG</sequence>
<dbReference type="GeneID" id="116302605"/>
<evidence type="ECO:0000256" key="4">
    <source>
        <dbReference type="ARBA" id="ARBA00023136"/>
    </source>
</evidence>
<dbReference type="RefSeq" id="XP_031567801.1">
    <property type="nucleotide sequence ID" value="XM_031711941.1"/>
</dbReference>
<feature type="domain" description="G-protein coupled receptors family 2 profile 2" evidence="6">
    <location>
        <begin position="15"/>
        <end position="279"/>
    </location>
</feature>
<dbReference type="GO" id="GO:0004930">
    <property type="term" value="F:G protein-coupled receptor activity"/>
    <property type="evidence" value="ECO:0007669"/>
    <property type="project" value="InterPro"/>
</dbReference>
<dbReference type="GO" id="GO:0007166">
    <property type="term" value="P:cell surface receptor signaling pathway"/>
    <property type="evidence" value="ECO:0007669"/>
    <property type="project" value="InterPro"/>
</dbReference>
<protein>
    <submittedName>
        <fullName evidence="8">G-protein coupled receptor 157-like</fullName>
    </submittedName>
</protein>
<keyword evidence="2 5" id="KW-0812">Transmembrane</keyword>
<keyword evidence="3 5" id="KW-1133">Transmembrane helix</keyword>
<evidence type="ECO:0000256" key="2">
    <source>
        <dbReference type="ARBA" id="ARBA00022692"/>
    </source>
</evidence>
<organism evidence="7 8">
    <name type="scientific">Actinia tenebrosa</name>
    <name type="common">Australian red waratah sea anemone</name>
    <dbReference type="NCBI Taxonomy" id="6105"/>
    <lineage>
        <taxon>Eukaryota</taxon>
        <taxon>Metazoa</taxon>
        <taxon>Cnidaria</taxon>
        <taxon>Anthozoa</taxon>
        <taxon>Hexacorallia</taxon>
        <taxon>Actiniaria</taxon>
        <taxon>Actiniidae</taxon>
        <taxon>Actinia</taxon>
    </lineage>
</organism>
<dbReference type="InterPro" id="IPR022343">
    <property type="entry name" value="GCR1-cAMP_receptor"/>
</dbReference>
<feature type="transmembrane region" description="Helical" evidence="5">
    <location>
        <begin position="116"/>
        <end position="138"/>
    </location>
</feature>
<reference evidence="8" key="1">
    <citation type="submission" date="2025-08" db="UniProtKB">
        <authorList>
            <consortium name="RefSeq"/>
        </authorList>
    </citation>
    <scope>IDENTIFICATION</scope>
    <source>
        <tissue evidence="8">Tentacle</tissue>
    </source>
</reference>
<feature type="transmembrane region" description="Helical" evidence="5">
    <location>
        <begin position="50"/>
        <end position="70"/>
    </location>
</feature>
<dbReference type="InterPro" id="IPR017981">
    <property type="entry name" value="GPCR_2-like_7TM"/>
</dbReference>
<accession>A0A6P8ILH1</accession>
<dbReference type="PROSITE" id="PS50261">
    <property type="entry name" value="G_PROTEIN_RECEP_F2_4"/>
    <property type="match status" value="1"/>
</dbReference>
<dbReference type="Gene3D" id="1.20.1070.10">
    <property type="entry name" value="Rhodopsin 7-helix transmembrane proteins"/>
    <property type="match status" value="1"/>
</dbReference>
<feature type="transmembrane region" description="Helical" evidence="5">
    <location>
        <begin position="16"/>
        <end position="38"/>
    </location>
</feature>
<feature type="transmembrane region" description="Helical" evidence="5">
    <location>
        <begin position="82"/>
        <end position="104"/>
    </location>
</feature>
<gene>
    <name evidence="8" type="primary">LOC116302605</name>
</gene>
<dbReference type="PANTHER" id="PTHR23112">
    <property type="entry name" value="G PROTEIN-COUPLED RECEPTOR 157-RELATED"/>
    <property type="match status" value="1"/>
</dbReference>
<dbReference type="AlphaFoldDB" id="A0A6P8ILH1"/>
<feature type="transmembrane region" description="Helical" evidence="5">
    <location>
        <begin position="220"/>
        <end position="240"/>
    </location>
</feature>
<evidence type="ECO:0000259" key="6">
    <source>
        <dbReference type="PROSITE" id="PS50261"/>
    </source>
</evidence>
<keyword evidence="7" id="KW-1185">Reference proteome</keyword>
<evidence type="ECO:0000256" key="3">
    <source>
        <dbReference type="ARBA" id="ARBA00022989"/>
    </source>
</evidence>
<dbReference type="SUPFAM" id="SSF81321">
    <property type="entry name" value="Family A G protein-coupled receptor-like"/>
    <property type="match status" value="1"/>
</dbReference>
<evidence type="ECO:0000313" key="7">
    <source>
        <dbReference type="Proteomes" id="UP000515163"/>
    </source>
</evidence>
<keyword evidence="4 5" id="KW-0472">Membrane</keyword>
<dbReference type="OrthoDB" id="100006at2759"/>
<name>A0A6P8ILH1_ACTTE</name>
<dbReference type="Pfam" id="PF00002">
    <property type="entry name" value="7tm_2"/>
    <property type="match status" value="1"/>
</dbReference>
<proteinExistence type="predicted"/>
<dbReference type="PRINTS" id="PR02001">
    <property type="entry name" value="GCR1CAMPR"/>
</dbReference>
<dbReference type="InterPro" id="IPR000832">
    <property type="entry name" value="GPCR_2_secretin-like"/>
</dbReference>
<feature type="transmembrane region" description="Helical" evidence="5">
    <location>
        <begin position="165"/>
        <end position="191"/>
    </location>
</feature>